<evidence type="ECO:0000313" key="3">
    <source>
        <dbReference type="Proteomes" id="UP000475385"/>
    </source>
</evidence>
<accession>A0A6M1LWQ2</accession>
<dbReference type="InterPro" id="IPR036165">
    <property type="entry name" value="YefM-like_sf"/>
</dbReference>
<comment type="caution">
    <text evidence="2">The sequence shown here is derived from an EMBL/GenBank/DDBJ whole genome shotgun (WGS) entry which is preliminary data.</text>
</comment>
<comment type="similarity">
    <text evidence="1">Belongs to the phD/YefM antitoxin family.</text>
</comment>
<dbReference type="RefSeq" id="WP_164697830.1">
    <property type="nucleotide sequence ID" value="NZ_JAAIKB010000021.1"/>
</dbReference>
<protein>
    <submittedName>
        <fullName evidence="2">Type II toxin-antitoxin system prevent-host-death family antitoxin</fullName>
    </submittedName>
</protein>
<organism evidence="2 3">
    <name type="scientific">Falsiroseomonas algicola</name>
    <dbReference type="NCBI Taxonomy" id="2716930"/>
    <lineage>
        <taxon>Bacteria</taxon>
        <taxon>Pseudomonadati</taxon>
        <taxon>Pseudomonadota</taxon>
        <taxon>Alphaproteobacteria</taxon>
        <taxon>Acetobacterales</taxon>
        <taxon>Roseomonadaceae</taxon>
        <taxon>Falsiroseomonas</taxon>
    </lineage>
</organism>
<evidence type="ECO:0000256" key="1">
    <source>
        <dbReference type="ARBA" id="ARBA00009981"/>
    </source>
</evidence>
<evidence type="ECO:0000313" key="2">
    <source>
        <dbReference type="EMBL" id="NGM23914.1"/>
    </source>
</evidence>
<dbReference type="NCBIfam" id="TIGR01552">
    <property type="entry name" value="phd_fam"/>
    <property type="match status" value="1"/>
</dbReference>
<name>A0A6M1LWQ2_9PROT</name>
<sequence>MSRETRVTAYEAEMRLALLLDLVAQGETVVITRRGEAVALLAPPQASPRPEAGREG</sequence>
<proteinExistence type="inferred from homology"/>
<dbReference type="AlphaFoldDB" id="A0A6M1LWQ2"/>
<dbReference type="Gene3D" id="3.40.1620.10">
    <property type="entry name" value="YefM-like domain"/>
    <property type="match status" value="1"/>
</dbReference>
<reference evidence="2 3" key="1">
    <citation type="submission" date="2020-03" db="EMBL/GenBank/DDBJ databases">
        <title>Roseomonas stagni sp. nov., isolated from pond water in Japan.</title>
        <authorList>
            <person name="Furuhata K."/>
            <person name="Miyamoto H."/>
            <person name="Goto K."/>
        </authorList>
    </citation>
    <scope>NUCLEOTIDE SEQUENCE [LARGE SCALE GENOMIC DNA]</scope>
    <source>
        <strain evidence="2 3">PeD5</strain>
    </source>
</reference>
<dbReference type="Proteomes" id="UP000475385">
    <property type="component" value="Unassembled WGS sequence"/>
</dbReference>
<dbReference type="SUPFAM" id="SSF143120">
    <property type="entry name" value="YefM-like"/>
    <property type="match status" value="1"/>
</dbReference>
<gene>
    <name evidence="2" type="ORF">G3576_28165</name>
</gene>
<keyword evidence="3" id="KW-1185">Reference proteome</keyword>
<dbReference type="EMBL" id="JAAIKB010000021">
    <property type="protein sequence ID" value="NGM23914.1"/>
    <property type="molecule type" value="Genomic_DNA"/>
</dbReference>